<dbReference type="EMBL" id="LT629748">
    <property type="protein sequence ID" value="SDR76287.1"/>
    <property type="molecule type" value="Genomic_DNA"/>
</dbReference>
<dbReference type="Proteomes" id="UP000243426">
    <property type="component" value="Chromosome I"/>
</dbReference>
<sequence>MTLIAFALACSGMLALSLAMSRHHRDLFNTSPSERRRRILRLFGVLSLMGCVISSLTGNSLALGWVIAAVQIMLAGLVVGLILAWRKTQRAA</sequence>
<keyword evidence="3" id="KW-1185">Reference proteome</keyword>
<keyword evidence="1" id="KW-0472">Membrane</keyword>
<keyword evidence="1" id="KW-0812">Transmembrane</keyword>
<organism evidence="2 3">
    <name type="scientific">Halopseudomonas litoralis</name>
    <dbReference type="NCBI Taxonomy" id="797277"/>
    <lineage>
        <taxon>Bacteria</taxon>
        <taxon>Pseudomonadati</taxon>
        <taxon>Pseudomonadota</taxon>
        <taxon>Gammaproteobacteria</taxon>
        <taxon>Pseudomonadales</taxon>
        <taxon>Pseudomonadaceae</taxon>
        <taxon>Halopseudomonas</taxon>
    </lineage>
</organism>
<dbReference type="InterPro" id="IPR021762">
    <property type="entry name" value="DUF3325"/>
</dbReference>
<proteinExistence type="predicted"/>
<feature type="transmembrane region" description="Helical" evidence="1">
    <location>
        <begin position="63"/>
        <end position="85"/>
    </location>
</feature>
<evidence type="ECO:0000256" key="1">
    <source>
        <dbReference type="SAM" id="Phobius"/>
    </source>
</evidence>
<dbReference type="RefSeq" id="WP_090271745.1">
    <property type="nucleotide sequence ID" value="NZ_LT629748.1"/>
</dbReference>
<evidence type="ECO:0008006" key="4">
    <source>
        <dbReference type="Google" id="ProtNLM"/>
    </source>
</evidence>
<reference evidence="3" key="1">
    <citation type="submission" date="2016-10" db="EMBL/GenBank/DDBJ databases">
        <authorList>
            <person name="Varghese N."/>
            <person name="Submissions S."/>
        </authorList>
    </citation>
    <scope>NUCLEOTIDE SEQUENCE [LARGE SCALE GENOMIC DNA]</scope>
    <source>
        <strain evidence="3">2SM5</strain>
    </source>
</reference>
<gene>
    <name evidence="2" type="ORF">SAMN05216198_0337</name>
</gene>
<keyword evidence="1" id="KW-1133">Transmembrane helix</keyword>
<dbReference type="Pfam" id="PF11804">
    <property type="entry name" value="DUF3325"/>
    <property type="match status" value="1"/>
</dbReference>
<feature type="transmembrane region" description="Helical" evidence="1">
    <location>
        <begin position="39"/>
        <end position="56"/>
    </location>
</feature>
<dbReference type="AlphaFoldDB" id="A0A1H1LPH7"/>
<evidence type="ECO:0000313" key="2">
    <source>
        <dbReference type="EMBL" id="SDR76287.1"/>
    </source>
</evidence>
<name>A0A1H1LPH7_9GAMM</name>
<accession>A0A1H1LPH7</accession>
<evidence type="ECO:0000313" key="3">
    <source>
        <dbReference type="Proteomes" id="UP000243426"/>
    </source>
</evidence>
<protein>
    <recommendedName>
        <fullName evidence="4">DUF3325 domain-containing protein</fullName>
    </recommendedName>
</protein>
<dbReference type="OrthoDB" id="7032643at2"/>